<reference evidence="1" key="1">
    <citation type="submission" date="2020-03" db="EMBL/GenBank/DDBJ databases">
        <title>The deep terrestrial virosphere.</title>
        <authorList>
            <person name="Holmfeldt K."/>
            <person name="Nilsson E."/>
            <person name="Simone D."/>
            <person name="Lopez-Fernandez M."/>
            <person name="Wu X."/>
            <person name="de Brujin I."/>
            <person name="Lundin D."/>
            <person name="Andersson A."/>
            <person name="Bertilsson S."/>
            <person name="Dopson M."/>
        </authorList>
    </citation>
    <scope>NUCLEOTIDE SEQUENCE</scope>
    <source>
        <strain evidence="1">TM448A00538</strain>
        <strain evidence="2">TM448B01693</strain>
    </source>
</reference>
<dbReference type="AlphaFoldDB" id="A0A6H1ZHB0"/>
<dbReference type="EMBL" id="MT144023">
    <property type="protein sequence ID" value="QJA46849.1"/>
    <property type="molecule type" value="Genomic_DNA"/>
</dbReference>
<proteinExistence type="predicted"/>
<name>A0A6H1ZHB0_9ZZZZ</name>
<evidence type="ECO:0000313" key="2">
    <source>
        <dbReference type="EMBL" id="QJH99814.1"/>
    </source>
</evidence>
<protein>
    <submittedName>
        <fullName evidence="1">Uncharacterized protein</fullName>
    </submittedName>
</protein>
<accession>A0A6H1ZHB0</accession>
<gene>
    <name evidence="1" type="ORF">TM448A00538_0011</name>
    <name evidence="2" type="ORF">TM448B01693_0005</name>
</gene>
<evidence type="ECO:0000313" key="1">
    <source>
        <dbReference type="EMBL" id="QJA46849.1"/>
    </source>
</evidence>
<dbReference type="EMBL" id="MT144810">
    <property type="protein sequence ID" value="QJH99814.1"/>
    <property type="molecule type" value="Genomic_DNA"/>
</dbReference>
<organism evidence="1">
    <name type="scientific">viral metagenome</name>
    <dbReference type="NCBI Taxonomy" id="1070528"/>
    <lineage>
        <taxon>unclassified sequences</taxon>
        <taxon>metagenomes</taxon>
        <taxon>organismal metagenomes</taxon>
    </lineage>
</organism>
<sequence length="170" mass="17367">MGDSIRYSVSVTPVEEIADENAGTHEVIAGEVGKSIGGSGIAVVTDYSGTAAAQGYKDATVNYLEVIDSADTTDVSSELTASFVFIKNTGYTYSSATVLGDALAKSVKVMIFDGVATNIMISILDAGESIILKDDNAGIVCTGIHVRTVNTDGSANAAAGHLAAEILVVD</sequence>